<accession>A0A931AQ20</accession>
<keyword evidence="7" id="KW-1185">Reference proteome</keyword>
<dbReference type="InterPro" id="IPR036995">
    <property type="entry name" value="MPG_sf"/>
</dbReference>
<organism evidence="6 7">
    <name type="scientific">Halonatronomonas betaini</name>
    <dbReference type="NCBI Taxonomy" id="2778430"/>
    <lineage>
        <taxon>Bacteria</taxon>
        <taxon>Bacillati</taxon>
        <taxon>Bacillota</taxon>
        <taxon>Clostridia</taxon>
        <taxon>Halanaerobiales</taxon>
        <taxon>Halarsenatibacteraceae</taxon>
        <taxon>Halonatronomonas</taxon>
    </lineage>
</organism>
<dbReference type="InterPro" id="IPR003180">
    <property type="entry name" value="MPG"/>
</dbReference>
<dbReference type="PANTHER" id="PTHR10429">
    <property type="entry name" value="DNA-3-METHYLADENINE GLYCOSYLASE"/>
    <property type="match status" value="1"/>
</dbReference>
<comment type="similarity">
    <text evidence="1 5">Belongs to the DNA glycosylase MPG family.</text>
</comment>
<evidence type="ECO:0000256" key="3">
    <source>
        <dbReference type="ARBA" id="ARBA00022801"/>
    </source>
</evidence>
<comment type="caution">
    <text evidence="6">The sequence shown here is derived from an EMBL/GenBank/DDBJ whole genome shotgun (WGS) entry which is preliminary data.</text>
</comment>
<dbReference type="GO" id="GO:0006284">
    <property type="term" value="P:base-excision repair"/>
    <property type="evidence" value="ECO:0007669"/>
    <property type="project" value="InterPro"/>
</dbReference>
<dbReference type="EC" id="3.2.2.-" evidence="5"/>
<reference evidence="6" key="1">
    <citation type="submission" date="2020-11" db="EMBL/GenBank/DDBJ databases">
        <title>Halonatronomonas betainensis gen. nov., sp. nov. a novel haloalkaliphilic representative of the family Halanaerobiacae capable of betaine degradation.</title>
        <authorList>
            <person name="Boltyanskaya Y."/>
            <person name="Kevbrin V."/>
            <person name="Detkova E."/>
            <person name="Grouzdev D.S."/>
            <person name="Koziaeva V."/>
            <person name="Zhilina T."/>
        </authorList>
    </citation>
    <scope>NUCLEOTIDE SEQUENCE</scope>
    <source>
        <strain evidence="6">Z-7014</strain>
    </source>
</reference>
<dbReference type="EMBL" id="JADPIE010000002">
    <property type="protein sequence ID" value="MBF8436397.1"/>
    <property type="molecule type" value="Genomic_DNA"/>
</dbReference>
<evidence type="ECO:0000313" key="6">
    <source>
        <dbReference type="EMBL" id="MBF8436397.1"/>
    </source>
</evidence>
<dbReference type="NCBIfam" id="TIGR00567">
    <property type="entry name" value="3mg"/>
    <property type="match status" value="1"/>
</dbReference>
<evidence type="ECO:0000256" key="5">
    <source>
        <dbReference type="HAMAP-Rule" id="MF_00527"/>
    </source>
</evidence>
<evidence type="ECO:0000256" key="1">
    <source>
        <dbReference type="ARBA" id="ARBA00009232"/>
    </source>
</evidence>
<sequence length="196" mass="22088">MVLKEDFYARDGLTLARDLLGRYLVRESGQGQVITKIVETEAYIGPEDKACHAYDNRRTKRTEVMFGRPGLAYVYLVYGIHNCFNIVAASEGKPEAVLIRAVEPVKGLDFLRENRAIGKRPDRELTNGPGKLTEALNINRDYNGISLTGGRDLYLTSGIEVSESVIQSGPRINIDYAEEYKDKNWRFFIDSDFISG</sequence>
<keyword evidence="4 5" id="KW-0234">DNA repair</keyword>
<dbReference type="InterPro" id="IPR011034">
    <property type="entry name" value="Formyl_transferase-like_C_sf"/>
</dbReference>
<dbReference type="HAMAP" id="MF_00527">
    <property type="entry name" value="3MGH"/>
    <property type="match status" value="1"/>
</dbReference>
<dbReference type="GO" id="GO:0003905">
    <property type="term" value="F:alkylbase DNA N-glycosylase activity"/>
    <property type="evidence" value="ECO:0007669"/>
    <property type="project" value="InterPro"/>
</dbReference>
<dbReference type="GO" id="GO:0003677">
    <property type="term" value="F:DNA binding"/>
    <property type="evidence" value="ECO:0007669"/>
    <property type="project" value="InterPro"/>
</dbReference>
<dbReference type="FunFam" id="3.10.300.10:FF:000001">
    <property type="entry name" value="Putative 3-methyladenine DNA glycosylase"/>
    <property type="match status" value="1"/>
</dbReference>
<evidence type="ECO:0000256" key="2">
    <source>
        <dbReference type="ARBA" id="ARBA00022763"/>
    </source>
</evidence>
<keyword evidence="3 5" id="KW-0378">Hydrolase</keyword>
<name>A0A931AQ20_9FIRM</name>
<protein>
    <recommendedName>
        <fullName evidence="5">Putative 3-methyladenine DNA glycosylase</fullName>
        <ecNumber evidence="5">3.2.2.-</ecNumber>
    </recommendedName>
</protein>
<proteinExistence type="inferred from homology"/>
<dbReference type="Proteomes" id="UP000621436">
    <property type="component" value="Unassembled WGS sequence"/>
</dbReference>
<evidence type="ECO:0000313" key="7">
    <source>
        <dbReference type="Proteomes" id="UP000621436"/>
    </source>
</evidence>
<dbReference type="Pfam" id="PF02245">
    <property type="entry name" value="Pur_DNA_glyco"/>
    <property type="match status" value="1"/>
</dbReference>
<dbReference type="CDD" id="cd00540">
    <property type="entry name" value="AAG"/>
    <property type="match status" value="1"/>
</dbReference>
<dbReference type="AlphaFoldDB" id="A0A931AQ20"/>
<gene>
    <name evidence="6" type="ORF">I0Q91_04830</name>
</gene>
<dbReference type="RefSeq" id="WP_270453263.1">
    <property type="nucleotide sequence ID" value="NZ_JADPIE010000002.1"/>
</dbReference>
<dbReference type="SUPFAM" id="SSF50486">
    <property type="entry name" value="FMT C-terminal domain-like"/>
    <property type="match status" value="1"/>
</dbReference>
<evidence type="ECO:0000256" key="4">
    <source>
        <dbReference type="ARBA" id="ARBA00023204"/>
    </source>
</evidence>
<dbReference type="Gene3D" id="3.10.300.10">
    <property type="entry name" value="Methylpurine-DNA glycosylase (MPG)"/>
    <property type="match status" value="1"/>
</dbReference>
<keyword evidence="2 5" id="KW-0227">DNA damage</keyword>
<dbReference type="PANTHER" id="PTHR10429:SF0">
    <property type="entry name" value="DNA-3-METHYLADENINE GLYCOSYLASE"/>
    <property type="match status" value="1"/>
</dbReference>